<feature type="domain" description="Response regulatory" evidence="4">
    <location>
        <begin position="7"/>
        <end position="123"/>
    </location>
</feature>
<dbReference type="InterPro" id="IPR037522">
    <property type="entry name" value="HD_GYP_dom"/>
</dbReference>
<evidence type="ECO:0000256" key="3">
    <source>
        <dbReference type="PROSITE-ProRule" id="PRU00169"/>
    </source>
</evidence>
<dbReference type="SMART" id="SM00091">
    <property type="entry name" value="PAS"/>
    <property type="match status" value="1"/>
</dbReference>
<dbReference type="PROSITE" id="PS50113">
    <property type="entry name" value="PAC"/>
    <property type="match status" value="1"/>
</dbReference>
<dbReference type="SUPFAM" id="SSF55785">
    <property type="entry name" value="PYP-like sensor domain (PAS domain)"/>
    <property type="match status" value="1"/>
</dbReference>
<dbReference type="SMART" id="SM00448">
    <property type="entry name" value="REC"/>
    <property type="match status" value="1"/>
</dbReference>
<dbReference type="InterPro" id="IPR052020">
    <property type="entry name" value="Cyclic_di-GMP/3'3'-cGAMP_PDE"/>
</dbReference>
<evidence type="ECO:0000259" key="4">
    <source>
        <dbReference type="PROSITE" id="PS50110"/>
    </source>
</evidence>
<dbReference type="GO" id="GO:0000160">
    <property type="term" value="P:phosphorelay signal transduction system"/>
    <property type="evidence" value="ECO:0007669"/>
    <property type="project" value="InterPro"/>
</dbReference>
<dbReference type="InterPro" id="IPR001789">
    <property type="entry name" value="Sig_transdc_resp-reg_receiver"/>
</dbReference>
<dbReference type="Pfam" id="PF01590">
    <property type="entry name" value="GAF"/>
    <property type="match status" value="1"/>
</dbReference>
<dbReference type="AlphaFoldDB" id="A0A426UBF1"/>
<dbReference type="SMART" id="SM00471">
    <property type="entry name" value="HDc"/>
    <property type="match status" value="1"/>
</dbReference>
<accession>A0A426UBF1</accession>
<dbReference type="InterPro" id="IPR011006">
    <property type="entry name" value="CheY-like_superfamily"/>
</dbReference>
<dbReference type="NCBIfam" id="TIGR00277">
    <property type="entry name" value="HDIG"/>
    <property type="match status" value="1"/>
</dbReference>
<protein>
    <submittedName>
        <fullName evidence="8">Response regulator</fullName>
    </submittedName>
</protein>
<name>A0A426UBF1_9CHLR</name>
<dbReference type="Gene3D" id="3.40.50.2300">
    <property type="match status" value="1"/>
</dbReference>
<dbReference type="InterPro" id="IPR003607">
    <property type="entry name" value="HD/PDEase_dom"/>
</dbReference>
<dbReference type="EMBL" id="RSAS01000031">
    <property type="protein sequence ID" value="RRR78088.1"/>
    <property type="molecule type" value="Genomic_DNA"/>
</dbReference>
<dbReference type="CDD" id="cd00130">
    <property type="entry name" value="PAS"/>
    <property type="match status" value="1"/>
</dbReference>
<dbReference type="InterPro" id="IPR006675">
    <property type="entry name" value="HDIG_dom"/>
</dbReference>
<evidence type="ECO:0000256" key="2">
    <source>
        <dbReference type="ARBA" id="ARBA00022777"/>
    </source>
</evidence>
<dbReference type="PROSITE" id="PS50110">
    <property type="entry name" value="RESPONSE_REGULATORY"/>
    <property type="match status" value="1"/>
</dbReference>
<dbReference type="SUPFAM" id="SSF109604">
    <property type="entry name" value="HD-domain/PDEase-like"/>
    <property type="match status" value="1"/>
</dbReference>
<evidence type="ECO:0000256" key="1">
    <source>
        <dbReference type="ARBA" id="ARBA00022679"/>
    </source>
</evidence>
<keyword evidence="3" id="KW-0597">Phosphoprotein</keyword>
<proteinExistence type="predicted"/>
<evidence type="ECO:0000259" key="6">
    <source>
        <dbReference type="PROSITE" id="PS50113"/>
    </source>
</evidence>
<dbReference type="PROSITE" id="PS50112">
    <property type="entry name" value="PAS"/>
    <property type="match status" value="1"/>
</dbReference>
<feature type="domain" description="PAC" evidence="6">
    <location>
        <begin position="209"/>
        <end position="259"/>
    </location>
</feature>
<dbReference type="Pfam" id="PF08448">
    <property type="entry name" value="PAS_4"/>
    <property type="match status" value="1"/>
</dbReference>
<sequence length="621" mass="69503">MSTPPSTILVVDDDTHVRFMLRTLLRQEEPVLLEAGSAIEALTLLEQHQVDLILLDVVLPDQDGFTVCARLRDDPRWREVPILFLTSLNDHASRLQGLNVGADGFISKPFDHGELLAQVRTIMRLNRYRHLLNEQKRFVRLIQLAPDGIAVLDSQGRFVLVNPALVQLLGVMSETQLRGTPFSAFLPPDGLERYHACMQRLIAKQEQTLRTELLIQNSQGTAIAVELSMGCVADIQGEQVQLILRDITARKQAEAQIQRQLAQLTSLHSMGVAITASLDLRHILARLLENIGNQLGVDACAILLLNQQSGTLELAASHGLDLPDDADLLLHSDEGLAGMVFQAERPLAETQYAQQTWPNPRDRLLATRFASYFALPLRARGEVQGVLELFLLQPFSPDHVWWLYVEALAVQAAIAIHTAMLFEQLQLSSAELTHAYNATIEGWSRALDLRDHETEGHSLRVTDLTMQLARAMGVTGEDLEHIRRGSLLHDIGKMGIPDSILLKPGPLSAAEWEVMRQHPTYAYEWLAMIPFLQQTLIIPYGHHEKWDGTGYPRGLKGEAIPLAARIFSVVDVWDALRSQRSYRPAWSDERTLEYIKERAGSHFDPAVVAAFVRLIGSCCQR</sequence>
<evidence type="ECO:0000313" key="8">
    <source>
        <dbReference type="EMBL" id="RRR78088.1"/>
    </source>
</evidence>
<reference evidence="8 9" key="1">
    <citation type="submission" date="2018-12" db="EMBL/GenBank/DDBJ databases">
        <title>Genome Sequence of Candidatus Viridilinea halotolerans isolated from saline sulfide-rich spring.</title>
        <authorList>
            <person name="Grouzdev D.S."/>
            <person name="Burganskaya E.I."/>
            <person name="Krutkina M.S."/>
            <person name="Sukhacheva M.V."/>
            <person name="Gorlenko V.M."/>
        </authorList>
    </citation>
    <scope>NUCLEOTIDE SEQUENCE [LARGE SCALE GENOMIC DNA]</scope>
    <source>
        <strain evidence="8">Chok-6</strain>
    </source>
</reference>
<evidence type="ECO:0000313" key="9">
    <source>
        <dbReference type="Proteomes" id="UP000280307"/>
    </source>
</evidence>
<dbReference type="Proteomes" id="UP000280307">
    <property type="component" value="Unassembled WGS sequence"/>
</dbReference>
<feature type="domain" description="HD-GYP" evidence="7">
    <location>
        <begin position="432"/>
        <end position="621"/>
    </location>
</feature>
<dbReference type="InterPro" id="IPR000700">
    <property type="entry name" value="PAS-assoc_C"/>
</dbReference>
<keyword evidence="2" id="KW-0418">Kinase</keyword>
<dbReference type="NCBIfam" id="TIGR00229">
    <property type="entry name" value="sensory_box"/>
    <property type="match status" value="1"/>
</dbReference>
<dbReference type="InterPro" id="IPR029016">
    <property type="entry name" value="GAF-like_dom_sf"/>
</dbReference>
<dbReference type="CDD" id="cd00077">
    <property type="entry name" value="HDc"/>
    <property type="match status" value="1"/>
</dbReference>
<dbReference type="PANTHER" id="PTHR45228">
    <property type="entry name" value="CYCLIC DI-GMP PHOSPHODIESTERASE TM_0186-RELATED"/>
    <property type="match status" value="1"/>
</dbReference>
<feature type="domain" description="PAS" evidence="5">
    <location>
        <begin position="134"/>
        <end position="205"/>
    </location>
</feature>
<dbReference type="InterPro" id="IPR000014">
    <property type="entry name" value="PAS"/>
</dbReference>
<dbReference type="InterPro" id="IPR035965">
    <property type="entry name" value="PAS-like_dom_sf"/>
</dbReference>
<gene>
    <name evidence="8" type="ORF">EI684_00755</name>
</gene>
<dbReference type="SUPFAM" id="SSF52172">
    <property type="entry name" value="CheY-like"/>
    <property type="match status" value="1"/>
</dbReference>
<evidence type="ECO:0000259" key="5">
    <source>
        <dbReference type="PROSITE" id="PS50112"/>
    </source>
</evidence>
<organism evidence="8 9">
    <name type="scientific">Candidatus Viridilinea halotolerans</name>
    <dbReference type="NCBI Taxonomy" id="2491704"/>
    <lineage>
        <taxon>Bacteria</taxon>
        <taxon>Bacillati</taxon>
        <taxon>Chloroflexota</taxon>
        <taxon>Chloroflexia</taxon>
        <taxon>Chloroflexales</taxon>
        <taxon>Chloroflexineae</taxon>
        <taxon>Oscillochloridaceae</taxon>
        <taxon>Candidatus Viridilinea</taxon>
    </lineage>
</organism>
<feature type="modified residue" description="4-aspartylphosphate" evidence="3">
    <location>
        <position position="56"/>
    </location>
</feature>
<keyword evidence="1" id="KW-0808">Transferase</keyword>
<comment type="caution">
    <text evidence="8">The sequence shown here is derived from an EMBL/GenBank/DDBJ whole genome shotgun (WGS) entry which is preliminary data.</text>
</comment>
<dbReference type="PANTHER" id="PTHR45228:SF1">
    <property type="entry name" value="CYCLIC DI-GMP PHOSPHODIESTERASE TM_0186"/>
    <property type="match status" value="1"/>
</dbReference>
<dbReference type="Pfam" id="PF13487">
    <property type="entry name" value="HD_5"/>
    <property type="match status" value="1"/>
</dbReference>
<evidence type="ECO:0000259" key="7">
    <source>
        <dbReference type="PROSITE" id="PS51832"/>
    </source>
</evidence>
<dbReference type="Pfam" id="PF00072">
    <property type="entry name" value="Response_reg"/>
    <property type="match status" value="1"/>
</dbReference>
<dbReference type="InterPro" id="IPR013656">
    <property type="entry name" value="PAS_4"/>
</dbReference>
<dbReference type="Gene3D" id="3.30.450.40">
    <property type="match status" value="1"/>
</dbReference>
<dbReference type="PROSITE" id="PS51832">
    <property type="entry name" value="HD_GYP"/>
    <property type="match status" value="1"/>
</dbReference>
<dbReference type="SUPFAM" id="SSF55781">
    <property type="entry name" value="GAF domain-like"/>
    <property type="match status" value="1"/>
</dbReference>
<dbReference type="Gene3D" id="3.30.450.20">
    <property type="entry name" value="PAS domain"/>
    <property type="match status" value="1"/>
</dbReference>
<dbReference type="Gene3D" id="1.10.3210.10">
    <property type="entry name" value="Hypothetical protein af1432"/>
    <property type="match status" value="1"/>
</dbReference>
<dbReference type="SMART" id="SM00065">
    <property type="entry name" value="GAF"/>
    <property type="match status" value="1"/>
</dbReference>
<dbReference type="GO" id="GO:0016301">
    <property type="term" value="F:kinase activity"/>
    <property type="evidence" value="ECO:0007669"/>
    <property type="project" value="UniProtKB-KW"/>
</dbReference>
<dbReference type="InterPro" id="IPR003018">
    <property type="entry name" value="GAF"/>
</dbReference>